<comment type="caution">
    <text evidence="4">The sequence shown here is derived from an EMBL/GenBank/DDBJ whole genome shotgun (WGS) entry which is preliminary data.</text>
</comment>
<keyword evidence="2" id="KW-0732">Signal</keyword>
<proteinExistence type="predicted"/>
<dbReference type="PANTHER" id="PTHR12879:SF8">
    <property type="entry name" value="SPHINGOLIPID DELTA(4)-DESATURASE DES1"/>
    <property type="match status" value="1"/>
</dbReference>
<dbReference type="InterPro" id="IPR005804">
    <property type="entry name" value="FA_desaturase_dom"/>
</dbReference>
<dbReference type="OrthoDB" id="200948at2759"/>
<evidence type="ECO:0000256" key="1">
    <source>
        <dbReference type="SAM" id="Phobius"/>
    </source>
</evidence>
<feature type="domain" description="Sphingolipid delta4-desaturase N-terminal" evidence="3">
    <location>
        <begin position="92"/>
        <end position="125"/>
    </location>
</feature>
<dbReference type="Pfam" id="PF08557">
    <property type="entry name" value="Lipid_DES"/>
    <property type="match status" value="1"/>
</dbReference>
<dbReference type="GO" id="GO:0042284">
    <property type="term" value="F:sphingolipid delta-4 desaturase activity"/>
    <property type="evidence" value="ECO:0007669"/>
    <property type="project" value="TreeGrafter"/>
</dbReference>
<feature type="signal peptide" evidence="2">
    <location>
        <begin position="1"/>
        <end position="21"/>
    </location>
</feature>
<keyword evidence="1" id="KW-1133">Transmembrane helix</keyword>
<feature type="transmembrane region" description="Helical" evidence="1">
    <location>
        <begin position="150"/>
        <end position="172"/>
    </location>
</feature>
<sequence>MVLPGLLILHPCLLLLTYTYTRHIDEAINIIMPPAPTTAAATATQTVSDIVSGKLKQRGDSSSPSAPKKYDLRFPHYLGDWLRSIPLVDEGPAQDDFDEPHYKRKRTIIDDHPEIEKLYGYDASTINVAVLATLAQVVLAYIFGRILTDWNFTMVAVAYVCGGSFATLQGVILHEVSHNLAAPTTLINRWVGNVSNIIIIVPIAQSFRRYHLEHHTYQGVEDYDPDLPLKWEIEWVRNNPVFKFFWLFIYGIMYIGRGLAMGKELSRWELYNWAWTAVCDVVLYNIVGTRGMIYMVISVILGFGFHPGAAHFIQEHYTFKDGQETYSYYGTGNKFWLNIGYHNEHHDFVKVPWSKLPEVKRIAPEYYDNLIYHTSWWGVLYAFVSSSLMAPQSRVVRPIDKHRDARKLRIPEKDSELAKTLKAKHNAEN</sequence>
<evidence type="ECO:0000313" key="5">
    <source>
        <dbReference type="Proteomes" id="UP001150538"/>
    </source>
</evidence>
<dbReference type="GO" id="GO:0016020">
    <property type="term" value="C:membrane"/>
    <property type="evidence" value="ECO:0007669"/>
    <property type="project" value="GOC"/>
</dbReference>
<evidence type="ECO:0000313" key="4">
    <source>
        <dbReference type="EMBL" id="KAJ1918932.1"/>
    </source>
</evidence>
<reference evidence="4" key="1">
    <citation type="submission" date="2022-07" db="EMBL/GenBank/DDBJ databases">
        <title>Phylogenomic reconstructions and comparative analyses of Kickxellomycotina fungi.</title>
        <authorList>
            <person name="Reynolds N.K."/>
            <person name="Stajich J.E."/>
            <person name="Barry K."/>
            <person name="Grigoriev I.V."/>
            <person name="Crous P."/>
            <person name="Smith M.E."/>
        </authorList>
    </citation>
    <scope>NUCLEOTIDE SEQUENCE</scope>
    <source>
        <strain evidence="4">NBRC 100468</strain>
    </source>
</reference>
<keyword evidence="1" id="KW-0472">Membrane</keyword>
<keyword evidence="5" id="KW-1185">Reference proteome</keyword>
<dbReference type="Proteomes" id="UP001150538">
    <property type="component" value="Unassembled WGS sequence"/>
</dbReference>
<dbReference type="SMART" id="SM01269">
    <property type="entry name" value="Lipid_DES"/>
    <property type="match status" value="1"/>
</dbReference>
<accession>A0A9W8DUK6</accession>
<name>A0A9W8DUK6_9FUNG</name>
<dbReference type="PANTHER" id="PTHR12879">
    <property type="entry name" value="SPHINGOLIPID DELTA 4 DESATURASE/C-4 HYDROXYLASE PROTEIN DES2"/>
    <property type="match status" value="1"/>
</dbReference>
<feature type="transmembrane region" description="Helical" evidence="1">
    <location>
        <begin position="123"/>
        <end position="143"/>
    </location>
</feature>
<protein>
    <submittedName>
        <fullName evidence="4">Sphingolipid delta-4 desaturase</fullName>
    </submittedName>
</protein>
<evidence type="ECO:0000259" key="3">
    <source>
        <dbReference type="SMART" id="SM01269"/>
    </source>
</evidence>
<feature type="chain" id="PRO_5040907195" evidence="2">
    <location>
        <begin position="22"/>
        <end position="429"/>
    </location>
</feature>
<organism evidence="4 5">
    <name type="scientific">Mycoemilia scoparia</name>
    <dbReference type="NCBI Taxonomy" id="417184"/>
    <lineage>
        <taxon>Eukaryota</taxon>
        <taxon>Fungi</taxon>
        <taxon>Fungi incertae sedis</taxon>
        <taxon>Zoopagomycota</taxon>
        <taxon>Kickxellomycotina</taxon>
        <taxon>Kickxellomycetes</taxon>
        <taxon>Kickxellales</taxon>
        <taxon>Kickxellaceae</taxon>
        <taxon>Mycoemilia</taxon>
    </lineage>
</organism>
<dbReference type="InterPro" id="IPR013866">
    <property type="entry name" value="Sphingolipid_d4-desaturase_N"/>
</dbReference>
<gene>
    <name evidence="4" type="primary">DES1</name>
    <name evidence="4" type="ORF">H4219_002288</name>
</gene>
<dbReference type="EMBL" id="JANBPU010000035">
    <property type="protein sequence ID" value="KAJ1918932.1"/>
    <property type="molecule type" value="Genomic_DNA"/>
</dbReference>
<dbReference type="Pfam" id="PF00487">
    <property type="entry name" value="FA_desaturase"/>
    <property type="match status" value="1"/>
</dbReference>
<evidence type="ECO:0000256" key="2">
    <source>
        <dbReference type="SAM" id="SignalP"/>
    </source>
</evidence>
<dbReference type="AlphaFoldDB" id="A0A9W8DUK6"/>
<feature type="transmembrane region" description="Helical" evidence="1">
    <location>
        <begin position="241"/>
        <end position="258"/>
    </location>
</feature>
<keyword evidence="1" id="KW-0812">Transmembrane</keyword>
<dbReference type="GO" id="GO:0046513">
    <property type="term" value="P:ceramide biosynthetic process"/>
    <property type="evidence" value="ECO:0007669"/>
    <property type="project" value="TreeGrafter"/>
</dbReference>